<sequence length="623" mass="68960">MEILITSILLTLFQCVQAQFLPKPKDVTVIRSKFNQDVSISYKQVHICETTPGVKSWSGYVNLPPGILSDLGVENQTWPINTFFWFFQARKDPLNSPLLIWINGGPGGSSSGNPLGSSGSCRVKPDGNSTFLNEWSWNRNINMLYVDQPVQVGLSYDTLQKISYNLVNGNVTLLNDTIPEQNTTLAVGLWPSTDTYRTSPGSIHGAYAFWKFAQVFFQDFPEHRPKDTRISLSGVSYGGKYAPAIFAFFEEQNERIRNGTWTVKGQQKILNLDTLILDSGCIDLPVSWFSYPEMAVNNTYGIVGVNDTILANMTDNLHKPGGCLDQAYQCGNLSERYDPLNVGINETVNDVCFRAGKFCDDWVQGPFGNSKRSFYDITVPSALSRTPPFSRAYLQRPHVQEALGMRLNWSSGSPWVAEAFRREGDFARPGWIGKLAYLLERGIKVAFVYGDKDYICNWIGGEAVSLAINYTDTAKFHAAGYADIVTNDSYVGGQVRQYGNLSFSRVFQTGHGIAGQQPETAEKIVYRALFDLDIATGKEPVTAENGTIYSSVGVADSRTVKSEVIGVSVLQVCYILDLNSTCTPDQKTAVANGTAVIRNYMVVDKNSTQRYPEIGGDNWGYGA</sequence>
<proteinExistence type="inferred from homology"/>
<dbReference type="PANTHER" id="PTHR11802">
    <property type="entry name" value="SERINE PROTEASE FAMILY S10 SERINE CARBOXYPEPTIDASE"/>
    <property type="match status" value="1"/>
</dbReference>
<dbReference type="InterPro" id="IPR001563">
    <property type="entry name" value="Peptidase_S10"/>
</dbReference>
<evidence type="ECO:0000256" key="1">
    <source>
        <dbReference type="ARBA" id="ARBA00009431"/>
    </source>
</evidence>
<dbReference type="AlphaFoldDB" id="A0A8H6VLW4"/>
<organism evidence="8 9">
    <name type="scientific">Pseudocercospora fuligena</name>
    <dbReference type="NCBI Taxonomy" id="685502"/>
    <lineage>
        <taxon>Eukaryota</taxon>
        <taxon>Fungi</taxon>
        <taxon>Dikarya</taxon>
        <taxon>Ascomycota</taxon>
        <taxon>Pezizomycotina</taxon>
        <taxon>Dothideomycetes</taxon>
        <taxon>Dothideomycetidae</taxon>
        <taxon>Mycosphaerellales</taxon>
        <taxon>Mycosphaerellaceae</taxon>
        <taxon>Pseudocercospora</taxon>
    </lineage>
</organism>
<evidence type="ECO:0000256" key="6">
    <source>
        <dbReference type="ARBA" id="ARBA00023180"/>
    </source>
</evidence>
<dbReference type="GO" id="GO:0004185">
    <property type="term" value="F:serine-type carboxypeptidase activity"/>
    <property type="evidence" value="ECO:0007669"/>
    <property type="project" value="InterPro"/>
</dbReference>
<dbReference type="EMBL" id="JABCIY010000019">
    <property type="protein sequence ID" value="KAF7197203.1"/>
    <property type="molecule type" value="Genomic_DNA"/>
</dbReference>
<reference evidence="8" key="1">
    <citation type="submission" date="2020-04" db="EMBL/GenBank/DDBJ databases">
        <title>Draft genome resource of the tomato pathogen Pseudocercospora fuligena.</title>
        <authorList>
            <person name="Zaccaron A."/>
        </authorList>
    </citation>
    <scope>NUCLEOTIDE SEQUENCE</scope>
    <source>
        <strain evidence="8">PF001</strain>
    </source>
</reference>
<gene>
    <name evidence="8" type="ORF">HII31_01628</name>
</gene>
<protein>
    <submittedName>
        <fullName evidence="8">Carboxypeptidase S1-like B</fullName>
    </submittedName>
</protein>
<dbReference type="Gene3D" id="3.40.50.1820">
    <property type="entry name" value="alpha/beta hydrolase"/>
    <property type="match status" value="1"/>
</dbReference>
<evidence type="ECO:0000313" key="8">
    <source>
        <dbReference type="EMBL" id="KAF7197203.1"/>
    </source>
</evidence>
<name>A0A8H6VLW4_9PEZI</name>
<dbReference type="GO" id="GO:0006508">
    <property type="term" value="P:proteolysis"/>
    <property type="evidence" value="ECO:0007669"/>
    <property type="project" value="UniProtKB-KW"/>
</dbReference>
<comment type="similarity">
    <text evidence="1">Belongs to the peptidase S10 family.</text>
</comment>
<evidence type="ECO:0000313" key="9">
    <source>
        <dbReference type="Proteomes" id="UP000660729"/>
    </source>
</evidence>
<evidence type="ECO:0000256" key="5">
    <source>
        <dbReference type="ARBA" id="ARBA00022801"/>
    </source>
</evidence>
<keyword evidence="4 7" id="KW-0732">Signal</keyword>
<keyword evidence="2 8" id="KW-0121">Carboxypeptidase</keyword>
<evidence type="ECO:0000256" key="7">
    <source>
        <dbReference type="SAM" id="SignalP"/>
    </source>
</evidence>
<evidence type="ECO:0000256" key="3">
    <source>
        <dbReference type="ARBA" id="ARBA00022670"/>
    </source>
</evidence>
<keyword evidence="9" id="KW-1185">Reference proteome</keyword>
<dbReference type="SUPFAM" id="SSF53474">
    <property type="entry name" value="alpha/beta-Hydrolases"/>
    <property type="match status" value="1"/>
</dbReference>
<keyword evidence="5" id="KW-0378">Hydrolase</keyword>
<dbReference type="GO" id="GO:0000324">
    <property type="term" value="C:fungal-type vacuole"/>
    <property type="evidence" value="ECO:0007669"/>
    <property type="project" value="TreeGrafter"/>
</dbReference>
<dbReference type="Pfam" id="PF00450">
    <property type="entry name" value="Peptidase_S10"/>
    <property type="match status" value="1"/>
</dbReference>
<feature type="chain" id="PRO_5034218804" evidence="7">
    <location>
        <begin position="19"/>
        <end position="623"/>
    </location>
</feature>
<accession>A0A8H6VLW4</accession>
<keyword evidence="3" id="KW-0645">Protease</keyword>
<dbReference type="InterPro" id="IPR029058">
    <property type="entry name" value="AB_hydrolase_fold"/>
</dbReference>
<evidence type="ECO:0000256" key="4">
    <source>
        <dbReference type="ARBA" id="ARBA00022729"/>
    </source>
</evidence>
<dbReference type="PANTHER" id="PTHR11802:SF189">
    <property type="entry name" value="CARBOXYPEPTIDASE"/>
    <property type="match status" value="1"/>
</dbReference>
<comment type="caution">
    <text evidence="8">The sequence shown here is derived from an EMBL/GenBank/DDBJ whole genome shotgun (WGS) entry which is preliminary data.</text>
</comment>
<evidence type="ECO:0000256" key="2">
    <source>
        <dbReference type="ARBA" id="ARBA00022645"/>
    </source>
</evidence>
<dbReference type="PRINTS" id="PR00724">
    <property type="entry name" value="CRBOXYPTASEC"/>
</dbReference>
<keyword evidence="6" id="KW-0325">Glycoprotein</keyword>
<dbReference type="OrthoDB" id="443318at2759"/>
<dbReference type="Proteomes" id="UP000660729">
    <property type="component" value="Unassembled WGS sequence"/>
</dbReference>
<feature type="signal peptide" evidence="7">
    <location>
        <begin position="1"/>
        <end position="18"/>
    </location>
</feature>